<protein>
    <recommendedName>
        <fullName evidence="1">N-acetyltransferase domain-containing protein</fullName>
    </recommendedName>
</protein>
<dbReference type="EMBL" id="CP012199">
    <property type="protein sequence ID" value="AMG76214.1"/>
    <property type="molecule type" value="Genomic_DNA"/>
</dbReference>
<keyword evidence="3" id="KW-1185">Reference proteome</keyword>
<feature type="domain" description="N-acetyltransferase" evidence="1">
    <location>
        <begin position="8"/>
        <end position="101"/>
    </location>
</feature>
<dbReference type="Pfam" id="PF00583">
    <property type="entry name" value="Acetyltransf_1"/>
    <property type="match status" value="1"/>
</dbReference>
<dbReference type="SUPFAM" id="SSF55729">
    <property type="entry name" value="Acyl-CoA N-acyltransferases (Nat)"/>
    <property type="match status" value="1"/>
</dbReference>
<accession>A0AA86GNA2</accession>
<gene>
    <name evidence="2" type="ORF">SGRAN_3882</name>
</gene>
<dbReference type="InterPro" id="IPR016181">
    <property type="entry name" value="Acyl_CoA_acyltransferase"/>
</dbReference>
<evidence type="ECO:0000313" key="3">
    <source>
        <dbReference type="Proteomes" id="UP000058599"/>
    </source>
</evidence>
<dbReference type="Gene3D" id="3.40.630.30">
    <property type="match status" value="1"/>
</dbReference>
<name>A0AA86GNA2_9SPHN</name>
<dbReference type="GO" id="GO:0016747">
    <property type="term" value="F:acyltransferase activity, transferring groups other than amino-acyl groups"/>
    <property type="evidence" value="ECO:0007669"/>
    <property type="project" value="InterPro"/>
</dbReference>
<evidence type="ECO:0000313" key="2">
    <source>
        <dbReference type="EMBL" id="AMG76214.1"/>
    </source>
</evidence>
<sequence length="161" mass="18138">MEPLEIVRAWRRDDPRCVADAKSFWREIGMPDDVAEERAAELCVVAYLGGRLAGVSTARLGDFPPLKGRFAHLRCAVSPAARRKDVAARIIGHTRTVLEAWAADHVQENLLGMVAILQSGELREKQREPIWPIYGIDLTLIGYTPRGEQVRVGWFRHARLD</sequence>
<dbReference type="KEGG" id="sgi:SGRAN_3882"/>
<organism evidence="2 3">
    <name type="scientific">Sphingopyxis granuli</name>
    <dbReference type="NCBI Taxonomy" id="267128"/>
    <lineage>
        <taxon>Bacteria</taxon>
        <taxon>Pseudomonadati</taxon>
        <taxon>Pseudomonadota</taxon>
        <taxon>Alphaproteobacteria</taxon>
        <taxon>Sphingomonadales</taxon>
        <taxon>Sphingomonadaceae</taxon>
        <taxon>Sphingopyxis</taxon>
    </lineage>
</organism>
<dbReference type="Proteomes" id="UP000058599">
    <property type="component" value="Chromosome"/>
</dbReference>
<reference evidence="2 3" key="1">
    <citation type="journal article" date="2016" name="BMC Genomics">
        <title>Genomic analysis of the nitrate-respiring Sphingopyxis granuli (formerly Sphingomonas macrogoltabida) strain TFA.</title>
        <authorList>
            <person name="Garcia-Romero I."/>
            <person name="Perez-Pulido A.J."/>
            <person name="Gonzalez-Flores Y.E."/>
            <person name="Reyes-Ramirez F."/>
            <person name="Santero E."/>
            <person name="Floriano B."/>
        </authorList>
    </citation>
    <scope>NUCLEOTIDE SEQUENCE [LARGE SCALE GENOMIC DNA]</scope>
    <source>
        <strain evidence="2 3">TFA</strain>
    </source>
</reference>
<dbReference type="AlphaFoldDB" id="A0AA86GNA2"/>
<evidence type="ECO:0000259" key="1">
    <source>
        <dbReference type="Pfam" id="PF00583"/>
    </source>
</evidence>
<dbReference type="RefSeq" id="WP_148650930.1">
    <property type="nucleotide sequence ID" value="NZ_CP012199.1"/>
</dbReference>
<proteinExistence type="predicted"/>
<dbReference type="InterPro" id="IPR000182">
    <property type="entry name" value="GNAT_dom"/>
</dbReference>